<proteinExistence type="predicted"/>
<name>A0A7W7X9N0_9ACTN</name>
<accession>A0A7W7X9N0</accession>
<protein>
    <submittedName>
        <fullName evidence="1">Uncharacterized protein</fullName>
    </submittedName>
</protein>
<dbReference type="AlphaFoldDB" id="A0A7W7X9N0"/>
<dbReference type="EMBL" id="JACHJY010000002">
    <property type="protein sequence ID" value="MBB4980614.1"/>
    <property type="molecule type" value="Genomic_DNA"/>
</dbReference>
<evidence type="ECO:0000313" key="1">
    <source>
        <dbReference type="EMBL" id="MBB4980614.1"/>
    </source>
</evidence>
<evidence type="ECO:0000313" key="2">
    <source>
        <dbReference type="Proteomes" id="UP000582643"/>
    </source>
</evidence>
<gene>
    <name evidence="1" type="ORF">GGE06_001522</name>
</gene>
<organism evidence="1 2">
    <name type="scientific">Streptomyces nymphaeiformis</name>
    <dbReference type="NCBI Taxonomy" id="2663842"/>
    <lineage>
        <taxon>Bacteria</taxon>
        <taxon>Bacillati</taxon>
        <taxon>Actinomycetota</taxon>
        <taxon>Actinomycetes</taxon>
        <taxon>Kitasatosporales</taxon>
        <taxon>Streptomycetaceae</taxon>
        <taxon>Streptomyces</taxon>
    </lineage>
</organism>
<comment type="caution">
    <text evidence="1">The sequence shown here is derived from an EMBL/GenBank/DDBJ whole genome shotgun (WGS) entry which is preliminary data.</text>
</comment>
<dbReference type="Proteomes" id="UP000582643">
    <property type="component" value="Unassembled WGS sequence"/>
</dbReference>
<keyword evidence="2" id="KW-1185">Reference proteome</keyword>
<sequence length="33" mass="3385">MSAHGIDRPADEHTGPGVVVMVKRLDGLVGGGR</sequence>
<reference evidence="1 2" key="1">
    <citation type="submission" date="2020-08" db="EMBL/GenBank/DDBJ databases">
        <title>Genomic Encyclopedia of Type Strains, Phase III (KMG-III): the genomes of soil and plant-associated and newly described type strains.</title>
        <authorList>
            <person name="Whitman W."/>
        </authorList>
    </citation>
    <scope>NUCLEOTIDE SEQUENCE [LARGE SCALE GENOMIC DNA]</scope>
    <source>
        <strain evidence="1 2">SFB5A</strain>
    </source>
</reference>